<name>A0A1B9G3D5_9TREE</name>
<organism evidence="2">
    <name type="scientific">Kwoniella bestiolae CBS 10118</name>
    <dbReference type="NCBI Taxonomy" id="1296100"/>
    <lineage>
        <taxon>Eukaryota</taxon>
        <taxon>Fungi</taxon>
        <taxon>Dikarya</taxon>
        <taxon>Basidiomycota</taxon>
        <taxon>Agaricomycotina</taxon>
        <taxon>Tremellomycetes</taxon>
        <taxon>Tremellales</taxon>
        <taxon>Cryptococcaceae</taxon>
        <taxon>Kwoniella</taxon>
    </lineage>
</organism>
<feature type="chain" id="PRO_5042334810" description="Ricin B lectin domain-containing protein" evidence="1">
    <location>
        <begin position="19"/>
        <end position="76"/>
    </location>
</feature>
<reference evidence="3" key="4">
    <citation type="submission" date="2024-02" db="EMBL/GenBank/DDBJ databases">
        <title>Comparative genomics of Cryptococcus and Kwoniella reveals pathogenesis evolution and contrasting modes of karyotype evolution via chromosome fusion or intercentromeric recombination.</title>
        <authorList>
            <person name="Coelho M.A."/>
            <person name="David-Palma M."/>
            <person name="Shea T."/>
            <person name="Bowers K."/>
            <person name="McGinley-Smith S."/>
            <person name="Mohammad A.W."/>
            <person name="Gnirke A."/>
            <person name="Yurkov A.M."/>
            <person name="Nowrousian M."/>
            <person name="Sun S."/>
            <person name="Cuomo C.A."/>
            <person name="Heitman J."/>
        </authorList>
    </citation>
    <scope>NUCLEOTIDE SEQUENCE</scope>
    <source>
        <strain evidence="3">CBS 10118</strain>
    </source>
</reference>
<dbReference type="KEGG" id="kbi:30209745"/>
<evidence type="ECO:0008006" key="5">
    <source>
        <dbReference type="Google" id="ProtNLM"/>
    </source>
</evidence>
<dbReference type="RefSeq" id="XP_019046596.1">
    <property type="nucleotide sequence ID" value="XM_019191966.1"/>
</dbReference>
<keyword evidence="1" id="KW-0732">Signal</keyword>
<evidence type="ECO:0000313" key="2">
    <source>
        <dbReference type="EMBL" id="OCF25526.1"/>
    </source>
</evidence>
<dbReference type="VEuPathDB" id="FungiDB:I302_05346"/>
<feature type="signal peptide" evidence="1">
    <location>
        <begin position="1"/>
        <end position="18"/>
    </location>
</feature>
<sequence>MYAKSILAILPFLATIKAVEFNTRIKTELFSPDDLCLTLTSRKVKAGEEVHLSKCLDDSDANSKYQKWSGPHCCTQ</sequence>
<evidence type="ECO:0000313" key="3">
    <source>
        <dbReference type="EMBL" id="WVW84191.1"/>
    </source>
</evidence>
<evidence type="ECO:0000313" key="4">
    <source>
        <dbReference type="Proteomes" id="UP000092730"/>
    </source>
</evidence>
<dbReference type="AlphaFoldDB" id="A0A1B9G3D5"/>
<dbReference type="EMBL" id="CP144544">
    <property type="protein sequence ID" value="WVW84191.1"/>
    <property type="molecule type" value="Genomic_DNA"/>
</dbReference>
<reference evidence="2" key="1">
    <citation type="submission" date="2013-07" db="EMBL/GenBank/DDBJ databases">
        <title>The Genome Sequence of Cryptococcus bestiolae CBS10118.</title>
        <authorList>
            <consortium name="The Broad Institute Genome Sequencing Platform"/>
            <person name="Cuomo C."/>
            <person name="Litvintseva A."/>
            <person name="Chen Y."/>
            <person name="Heitman J."/>
            <person name="Sun S."/>
            <person name="Springer D."/>
            <person name="Dromer F."/>
            <person name="Young S.K."/>
            <person name="Zeng Q."/>
            <person name="Gargeya S."/>
            <person name="Fitzgerald M."/>
            <person name="Abouelleil A."/>
            <person name="Alvarado L."/>
            <person name="Berlin A.M."/>
            <person name="Chapman S.B."/>
            <person name="Dewar J."/>
            <person name="Goldberg J."/>
            <person name="Griggs A."/>
            <person name="Gujja S."/>
            <person name="Hansen M."/>
            <person name="Howarth C."/>
            <person name="Imamovic A."/>
            <person name="Larimer J."/>
            <person name="McCowan C."/>
            <person name="Murphy C."/>
            <person name="Pearson M."/>
            <person name="Priest M."/>
            <person name="Roberts A."/>
            <person name="Saif S."/>
            <person name="Shea T."/>
            <person name="Sykes S."/>
            <person name="Wortman J."/>
            <person name="Nusbaum C."/>
            <person name="Birren B."/>
        </authorList>
    </citation>
    <scope>NUCLEOTIDE SEQUENCE [LARGE SCALE GENOMIC DNA]</scope>
    <source>
        <strain evidence="2">CBS 10118</strain>
    </source>
</reference>
<dbReference type="GeneID" id="30209745"/>
<reference evidence="2" key="3">
    <citation type="submission" date="2014-01" db="EMBL/GenBank/DDBJ databases">
        <title>Evolution of pathogenesis and genome organization in the Tremellales.</title>
        <authorList>
            <person name="Cuomo C."/>
            <person name="Litvintseva A."/>
            <person name="Heitman J."/>
            <person name="Chen Y."/>
            <person name="Sun S."/>
            <person name="Springer D."/>
            <person name="Dromer F."/>
            <person name="Young S."/>
            <person name="Zeng Q."/>
            <person name="Chapman S."/>
            <person name="Gujja S."/>
            <person name="Saif S."/>
            <person name="Birren B."/>
        </authorList>
    </citation>
    <scope>NUCLEOTIDE SEQUENCE</scope>
    <source>
        <strain evidence="2">CBS 10118</strain>
    </source>
</reference>
<protein>
    <recommendedName>
        <fullName evidence="5">Ricin B lectin domain-containing protein</fullName>
    </recommendedName>
</protein>
<dbReference type="EMBL" id="KI894021">
    <property type="protein sequence ID" value="OCF25526.1"/>
    <property type="molecule type" value="Genomic_DNA"/>
</dbReference>
<accession>A0A1B9G3D5</accession>
<evidence type="ECO:0000256" key="1">
    <source>
        <dbReference type="SAM" id="SignalP"/>
    </source>
</evidence>
<reference evidence="3" key="2">
    <citation type="submission" date="2013-07" db="EMBL/GenBank/DDBJ databases">
        <authorList>
            <consortium name="The Broad Institute Genome Sequencing Platform"/>
            <person name="Cuomo C."/>
            <person name="Litvintseva A."/>
            <person name="Chen Y."/>
            <person name="Heitman J."/>
            <person name="Sun S."/>
            <person name="Springer D."/>
            <person name="Dromer F."/>
            <person name="Young S.K."/>
            <person name="Zeng Q."/>
            <person name="Gargeya S."/>
            <person name="Fitzgerald M."/>
            <person name="Abouelleil A."/>
            <person name="Alvarado L."/>
            <person name="Berlin A.M."/>
            <person name="Chapman S.B."/>
            <person name="Dewar J."/>
            <person name="Goldberg J."/>
            <person name="Griggs A."/>
            <person name="Gujja S."/>
            <person name="Hansen M."/>
            <person name="Howarth C."/>
            <person name="Imamovic A."/>
            <person name="Larimer J."/>
            <person name="McCowan C."/>
            <person name="Murphy C."/>
            <person name="Pearson M."/>
            <person name="Priest M."/>
            <person name="Roberts A."/>
            <person name="Saif S."/>
            <person name="Shea T."/>
            <person name="Sykes S."/>
            <person name="Wortman J."/>
            <person name="Nusbaum C."/>
            <person name="Birren B."/>
        </authorList>
    </citation>
    <scope>NUCLEOTIDE SEQUENCE</scope>
    <source>
        <strain evidence="3">CBS 10118</strain>
    </source>
</reference>
<keyword evidence="4" id="KW-1185">Reference proteome</keyword>
<gene>
    <name evidence="2" type="ORF">I302_05346</name>
    <name evidence="3" type="ORF">I302_106221</name>
</gene>
<dbReference type="Proteomes" id="UP000092730">
    <property type="component" value="Chromosome 4"/>
</dbReference>
<proteinExistence type="predicted"/>